<dbReference type="Gene3D" id="1.20.1310.10">
    <property type="entry name" value="Cullin Repeats"/>
    <property type="match status" value="2"/>
</dbReference>
<comment type="similarity">
    <text evidence="1 2 3">Belongs to the cullin family.</text>
</comment>
<dbReference type="SUPFAM" id="SSF46785">
    <property type="entry name" value="Winged helix' DNA-binding domain"/>
    <property type="match status" value="1"/>
</dbReference>
<reference evidence="6" key="1">
    <citation type="submission" date="2019-12" db="EMBL/GenBank/DDBJ databases">
        <title>Genome sequence of Babesia ovis.</title>
        <authorList>
            <person name="Yamagishi J."/>
            <person name="Sevinc F."/>
            <person name="Xuan X."/>
        </authorList>
    </citation>
    <scope>NUCLEOTIDE SEQUENCE</scope>
    <source>
        <strain evidence="6">Selcuk</strain>
    </source>
</reference>
<dbReference type="GO" id="GO:0031625">
    <property type="term" value="F:ubiquitin protein ligase binding"/>
    <property type="evidence" value="ECO:0007669"/>
    <property type="project" value="InterPro"/>
</dbReference>
<feature type="coiled-coil region" evidence="4">
    <location>
        <begin position="81"/>
        <end position="115"/>
    </location>
</feature>
<dbReference type="InterPro" id="IPR036390">
    <property type="entry name" value="WH_DNA-bd_sf"/>
</dbReference>
<keyword evidence="7" id="KW-1185">Reference proteome</keyword>
<dbReference type="EMBL" id="BLIY01000003">
    <property type="protein sequence ID" value="GFE52832.1"/>
    <property type="molecule type" value="Genomic_DNA"/>
</dbReference>
<evidence type="ECO:0000313" key="6">
    <source>
        <dbReference type="EMBL" id="GFE52832.1"/>
    </source>
</evidence>
<dbReference type="Pfam" id="PF00888">
    <property type="entry name" value="Cullin"/>
    <property type="match status" value="1"/>
</dbReference>
<dbReference type="SUPFAM" id="SSF74788">
    <property type="entry name" value="Cullin repeat-like"/>
    <property type="match status" value="1"/>
</dbReference>
<evidence type="ECO:0000256" key="4">
    <source>
        <dbReference type="SAM" id="Coils"/>
    </source>
</evidence>
<dbReference type="GO" id="GO:0006511">
    <property type="term" value="P:ubiquitin-dependent protein catabolic process"/>
    <property type="evidence" value="ECO:0007669"/>
    <property type="project" value="InterPro"/>
</dbReference>
<evidence type="ECO:0000313" key="7">
    <source>
        <dbReference type="Proteomes" id="UP001057455"/>
    </source>
</evidence>
<comment type="caution">
    <text evidence="6">The sequence shown here is derived from an EMBL/GenBank/DDBJ whole genome shotgun (WGS) entry which is preliminary data.</text>
</comment>
<dbReference type="OrthoDB" id="27073at2759"/>
<organism evidence="6 7">
    <name type="scientific">Babesia ovis</name>
    <dbReference type="NCBI Taxonomy" id="5869"/>
    <lineage>
        <taxon>Eukaryota</taxon>
        <taxon>Sar</taxon>
        <taxon>Alveolata</taxon>
        <taxon>Apicomplexa</taxon>
        <taxon>Aconoidasida</taxon>
        <taxon>Piroplasmida</taxon>
        <taxon>Babesiidae</taxon>
        <taxon>Babesia</taxon>
    </lineage>
</organism>
<dbReference type="InterPro" id="IPR001373">
    <property type="entry name" value="Cullin_N"/>
</dbReference>
<feature type="domain" description="Cullin family profile" evidence="5">
    <location>
        <begin position="427"/>
        <end position="633"/>
    </location>
</feature>
<protein>
    <submittedName>
        <fullName evidence="6">Ubiquitin cullin 4</fullName>
    </submittedName>
</protein>
<dbReference type="SUPFAM" id="SSF75632">
    <property type="entry name" value="Cullin homology domain"/>
    <property type="match status" value="1"/>
</dbReference>
<accession>A0A9W5TAC0</accession>
<evidence type="ECO:0000259" key="5">
    <source>
        <dbReference type="PROSITE" id="PS50069"/>
    </source>
</evidence>
<dbReference type="InterPro" id="IPR016158">
    <property type="entry name" value="Cullin_homology"/>
</dbReference>
<dbReference type="PROSITE" id="PS50069">
    <property type="entry name" value="CULLIN_2"/>
    <property type="match status" value="1"/>
</dbReference>
<proteinExistence type="inferred from homology"/>
<keyword evidence="4" id="KW-0175">Coiled coil</keyword>
<evidence type="ECO:0000256" key="3">
    <source>
        <dbReference type="RuleBase" id="RU003829"/>
    </source>
</evidence>
<gene>
    <name evidence="6" type="ORF">BaOVIS_002360</name>
</gene>
<dbReference type="Proteomes" id="UP001057455">
    <property type="component" value="Unassembled WGS sequence"/>
</dbReference>
<dbReference type="Pfam" id="PF26557">
    <property type="entry name" value="Cullin_AB"/>
    <property type="match status" value="1"/>
</dbReference>
<sequence>MELTRAKPRQLVEFRVPLSEPEYCEEEMNQYAEQLKGFVQSVLIGNPSLMYNKMMIMEYINEAIRRNKAAELSAQLDQHLKTTIESMINNANAEYAQLESKKIDNEKRNEQVLNRIELCWCHLRSALSELIQVCSQLQSAETGGFSIWKDSMQYFKNHLEASPKMKDRLMVAMLDKIAMYREGGEAIFCQFRNIVEMFTFIGSYEVFEEKVIGETRDYYRRLAVQVLSQNPVTEAYSLFRNKMRYEEECCNKYLLKPTVDKVMDTVKVQLLQLNAEALMQKSVLMEIINAVDVHTMQVLLSLYANTEWTTMLHDAIFDAAQSIGENITEQFISDTKQTHAINSPQKCFEFIKNLHQLKTRVDTTVRDTLPANVDFKAKDIVLWQKVINASERNIEAVTVALAAYADSAPAEMELEAFLSEGCGLGFIMKVFRALSNKARFEILFRGMLTSRLLYQQELKEGHEHIVSKLKEECGATYVAKLEVIINDYKSSHRVATEFSEVKDELEMKHMGRLFDFSSLLLSKDTCTRSAKRTIADIEEGAQEWEDISEKNETKPVTIEEQTQSVQRMQNEFAEFYETKNKNRYLSFLPDLGSAVLNMDINGESYELILSICQAYALLALNNEASVTLSNLREIMGEEYEDKVMRKHLAPMNAVHNPLLVFADPGITFQSCTENDSFSINPHFVPQNKVIDLQYKEQIIEQQGKAENPNNATEDITPVIEAAIVRHLKTNLSDKSSNVFKACVAKHSTLDRFEFNKILDSLAERDFVKVDTQTDTISYVP</sequence>
<dbReference type="InterPro" id="IPR036317">
    <property type="entry name" value="Cullin_homology_sf"/>
</dbReference>
<name>A0A9W5TAC0_BABOV</name>
<dbReference type="InterPro" id="IPR016159">
    <property type="entry name" value="Cullin_repeat-like_dom_sf"/>
</dbReference>
<dbReference type="InterPro" id="IPR059120">
    <property type="entry name" value="Cullin-like_AB"/>
</dbReference>
<evidence type="ECO:0000256" key="1">
    <source>
        <dbReference type="ARBA" id="ARBA00006019"/>
    </source>
</evidence>
<evidence type="ECO:0000256" key="2">
    <source>
        <dbReference type="PROSITE-ProRule" id="PRU00330"/>
    </source>
</evidence>
<dbReference type="InterPro" id="IPR045093">
    <property type="entry name" value="Cullin"/>
</dbReference>
<dbReference type="Gene3D" id="3.30.230.130">
    <property type="entry name" value="Cullin, Chain C, Domain 2"/>
    <property type="match status" value="1"/>
</dbReference>
<dbReference type="PANTHER" id="PTHR11932">
    <property type="entry name" value="CULLIN"/>
    <property type="match status" value="1"/>
</dbReference>
<dbReference type="SMART" id="SM00182">
    <property type="entry name" value="CULLIN"/>
    <property type="match status" value="1"/>
</dbReference>
<dbReference type="AlphaFoldDB" id="A0A9W5TAC0"/>